<evidence type="ECO:0000256" key="1">
    <source>
        <dbReference type="ARBA" id="ARBA00022741"/>
    </source>
</evidence>
<name>J9EGL4_WUCBA</name>
<evidence type="ECO:0000256" key="2">
    <source>
        <dbReference type="ARBA" id="ARBA00022801"/>
    </source>
</evidence>
<dbReference type="Proteomes" id="UP000004810">
    <property type="component" value="Unassembled WGS sequence"/>
</dbReference>
<dbReference type="AlphaFoldDB" id="J9EGL4"/>
<sequence length="189" mass="21760">MALMNRPAFKAIKSYSPCKPALIFVASRRQTRLTAMAFVSQLVTDDDPRQWLHMDMEELEQLITTLKDENLKLTLPFGVGMHHAGLQQHERSIVERLFVEKKIQVMVATATLAWGINMPAHLVIVKGTEYYDGKTHKYIDFPVTDVLQMIGRAGRPQFDDSAVAVIYVQDIKKNFYKRFLYEPFPVESR</sequence>
<evidence type="ECO:0000313" key="7">
    <source>
        <dbReference type="Proteomes" id="UP000004810"/>
    </source>
</evidence>
<dbReference type="EMBL" id="ADBV01012066">
    <property type="protein sequence ID" value="EJW74524.1"/>
    <property type="molecule type" value="Genomic_DNA"/>
</dbReference>
<organism evidence="6 7">
    <name type="scientific">Wuchereria bancrofti</name>
    <dbReference type="NCBI Taxonomy" id="6293"/>
    <lineage>
        <taxon>Eukaryota</taxon>
        <taxon>Metazoa</taxon>
        <taxon>Ecdysozoa</taxon>
        <taxon>Nematoda</taxon>
        <taxon>Chromadorea</taxon>
        <taxon>Rhabditida</taxon>
        <taxon>Spirurina</taxon>
        <taxon>Spiruromorpha</taxon>
        <taxon>Filarioidea</taxon>
        <taxon>Onchocercidae</taxon>
        <taxon>Wuchereria</taxon>
    </lineage>
</organism>
<dbReference type="InterPro" id="IPR027417">
    <property type="entry name" value="P-loop_NTPase"/>
</dbReference>
<feature type="domain" description="Helicase C-terminal" evidence="5">
    <location>
        <begin position="10"/>
        <end position="189"/>
    </location>
</feature>
<evidence type="ECO:0000313" key="6">
    <source>
        <dbReference type="EMBL" id="EJW74524.1"/>
    </source>
</evidence>
<gene>
    <name evidence="6" type="ORF">WUBG_14567</name>
</gene>
<dbReference type="PROSITE" id="PS51194">
    <property type="entry name" value="HELICASE_CTER"/>
    <property type="match status" value="1"/>
</dbReference>
<dbReference type="SUPFAM" id="SSF52540">
    <property type="entry name" value="P-loop containing nucleoside triphosphate hydrolases"/>
    <property type="match status" value="1"/>
</dbReference>
<dbReference type="InterPro" id="IPR001650">
    <property type="entry name" value="Helicase_C-like"/>
</dbReference>
<evidence type="ECO:0000256" key="4">
    <source>
        <dbReference type="ARBA" id="ARBA00022840"/>
    </source>
</evidence>
<dbReference type="Pfam" id="PF00271">
    <property type="entry name" value="Helicase_C"/>
    <property type="match status" value="1"/>
</dbReference>
<protein>
    <recommendedName>
        <fullName evidence="5">Helicase C-terminal domain-containing protein</fullName>
    </recommendedName>
</protein>
<dbReference type="CDD" id="cd18795">
    <property type="entry name" value="SF2_C_Ski2"/>
    <property type="match status" value="1"/>
</dbReference>
<dbReference type="SMART" id="SM00490">
    <property type="entry name" value="HELICc"/>
    <property type="match status" value="1"/>
</dbReference>
<dbReference type="PANTHER" id="PTHR47961:SF4">
    <property type="entry name" value="ACTIVATING SIGNAL COINTEGRATOR 1 COMPLEX SUBUNIT 3"/>
    <property type="match status" value="1"/>
</dbReference>
<dbReference type="Gene3D" id="3.40.50.300">
    <property type="entry name" value="P-loop containing nucleotide triphosphate hydrolases"/>
    <property type="match status" value="1"/>
</dbReference>
<keyword evidence="1" id="KW-0547">Nucleotide-binding</keyword>
<dbReference type="GO" id="GO:0016787">
    <property type="term" value="F:hydrolase activity"/>
    <property type="evidence" value="ECO:0007669"/>
    <property type="project" value="UniProtKB-KW"/>
</dbReference>
<proteinExistence type="predicted"/>
<evidence type="ECO:0000259" key="5">
    <source>
        <dbReference type="PROSITE" id="PS51194"/>
    </source>
</evidence>
<dbReference type="GO" id="GO:0005524">
    <property type="term" value="F:ATP binding"/>
    <property type="evidence" value="ECO:0007669"/>
    <property type="project" value="UniProtKB-KW"/>
</dbReference>
<dbReference type="InterPro" id="IPR050474">
    <property type="entry name" value="Hel308_SKI2-like"/>
</dbReference>
<keyword evidence="2" id="KW-0378">Hydrolase</keyword>
<dbReference type="FunFam" id="3.40.50.300:FF:000231">
    <property type="entry name" value="Activating signal cointegrator 1 complex subunit 3"/>
    <property type="match status" value="1"/>
</dbReference>
<keyword evidence="4" id="KW-0067">ATP-binding</keyword>
<accession>J9EGL4</accession>
<keyword evidence="3" id="KW-0347">Helicase</keyword>
<dbReference type="PANTHER" id="PTHR47961">
    <property type="entry name" value="DNA POLYMERASE THETA, PUTATIVE (AFU_ORTHOLOGUE AFUA_1G05260)-RELATED"/>
    <property type="match status" value="1"/>
</dbReference>
<evidence type="ECO:0000256" key="3">
    <source>
        <dbReference type="ARBA" id="ARBA00022806"/>
    </source>
</evidence>
<dbReference type="GO" id="GO:0005634">
    <property type="term" value="C:nucleus"/>
    <property type="evidence" value="ECO:0007669"/>
    <property type="project" value="TreeGrafter"/>
</dbReference>
<dbReference type="GO" id="GO:0004386">
    <property type="term" value="F:helicase activity"/>
    <property type="evidence" value="ECO:0007669"/>
    <property type="project" value="UniProtKB-KW"/>
</dbReference>
<reference evidence="7" key="1">
    <citation type="submission" date="2012-08" db="EMBL/GenBank/DDBJ databases">
        <title>The Genome Sequence of Wuchereria bancrofti.</title>
        <authorList>
            <person name="Nutman T.B."/>
            <person name="Fink D.L."/>
            <person name="Russ C."/>
            <person name="Young S."/>
            <person name="Zeng Q."/>
            <person name="Koehrsen M."/>
            <person name="Alvarado L."/>
            <person name="Berlin A."/>
            <person name="Chapman S.B."/>
            <person name="Chen Z."/>
            <person name="Freedman E."/>
            <person name="Gellesch M."/>
            <person name="Goldberg J."/>
            <person name="Griggs A."/>
            <person name="Gujja S."/>
            <person name="Heilman E.R."/>
            <person name="Heiman D."/>
            <person name="Hepburn T."/>
            <person name="Howarth C."/>
            <person name="Jen D."/>
            <person name="Larson L."/>
            <person name="Lewis B."/>
            <person name="Mehta T."/>
            <person name="Park D."/>
            <person name="Pearson M."/>
            <person name="Roberts A."/>
            <person name="Saif S."/>
            <person name="Shea T."/>
            <person name="Shenoy N."/>
            <person name="Sisk P."/>
            <person name="Stolte C."/>
            <person name="Sykes S."/>
            <person name="Walk T."/>
            <person name="White J."/>
            <person name="Yandava C."/>
            <person name="Haas B."/>
            <person name="Henn M.R."/>
            <person name="Nusbaum C."/>
            <person name="Birren B."/>
        </authorList>
    </citation>
    <scope>NUCLEOTIDE SEQUENCE [LARGE SCALE GENOMIC DNA]</scope>
    <source>
        <strain evidence="7">NA</strain>
    </source>
</reference>
<comment type="caution">
    <text evidence="6">The sequence shown here is derived from an EMBL/GenBank/DDBJ whole genome shotgun (WGS) entry which is preliminary data.</text>
</comment>